<evidence type="ECO:0000256" key="1">
    <source>
        <dbReference type="RuleBase" id="RU003682"/>
    </source>
</evidence>
<protein>
    <submittedName>
        <fullName evidence="2">Isopenicillin N synthase family oxygenase</fullName>
    </submittedName>
</protein>
<dbReference type="InterPro" id="IPR027443">
    <property type="entry name" value="IPNS-like_sf"/>
</dbReference>
<dbReference type="GO" id="GO:0016491">
    <property type="term" value="F:oxidoreductase activity"/>
    <property type="evidence" value="ECO:0007669"/>
    <property type="project" value="UniProtKB-KW"/>
</dbReference>
<organism evidence="2 3">
    <name type="scientific">Paramuricea clavata</name>
    <name type="common">Red gorgonian</name>
    <name type="synonym">Violescent sea-whip</name>
    <dbReference type="NCBI Taxonomy" id="317549"/>
    <lineage>
        <taxon>Eukaryota</taxon>
        <taxon>Metazoa</taxon>
        <taxon>Cnidaria</taxon>
        <taxon>Anthozoa</taxon>
        <taxon>Octocorallia</taxon>
        <taxon>Malacalcyonacea</taxon>
        <taxon>Plexauridae</taxon>
        <taxon>Paramuricea</taxon>
    </lineage>
</organism>
<sequence length="338" mass="38204">MSNDVINCEVGIPVIDLSCLQDPNNPENECAKTTRSIAEACRDYGFFYVKNHGVSEHVQNNLFNALKKFFALPVDEKEKIKSQGTPGMVGYFSFQSETTAYLVNDDSDWREGLYAFGGELPDSHPSKEKFPLVTQKNLLPEEPGNFKEVLDTYQKELKELGFKIMSALAQGMGLKEDFFAQKFLPYSSTTIGMYHYLPSTNQPHEICCGEHTDYGMLTILMQDDVGGLEIRGEDGKWIPAPPIPGTFVINLGDMLEVWTNGSYKATMHQVRKSNSGRDRISVAYFFGPQLETVVSPFEIKNPLIPFKERDLNSNIKLPVVFGKFLEEKYRGTFPDHDY</sequence>
<dbReference type="Proteomes" id="UP001152795">
    <property type="component" value="Unassembled WGS sequence"/>
</dbReference>
<keyword evidence="1" id="KW-0479">Metal-binding</keyword>
<accession>A0A6S7IEF6</accession>
<dbReference type="PANTHER" id="PTHR47990">
    <property type="entry name" value="2-OXOGLUTARATE (2OG) AND FE(II)-DEPENDENT OXYGENASE SUPERFAMILY PROTEIN-RELATED"/>
    <property type="match status" value="1"/>
</dbReference>
<keyword evidence="1" id="KW-0560">Oxidoreductase</keyword>
<dbReference type="InterPro" id="IPR050231">
    <property type="entry name" value="Iron_ascorbate_oxido_reductase"/>
</dbReference>
<proteinExistence type="inferred from homology"/>
<dbReference type="OrthoDB" id="288590at2759"/>
<dbReference type="PRINTS" id="PR00682">
    <property type="entry name" value="IPNSYNTHASE"/>
</dbReference>
<comment type="caution">
    <text evidence="2">The sequence shown here is derived from an EMBL/GenBank/DDBJ whole genome shotgun (WGS) entry which is preliminary data.</text>
</comment>
<keyword evidence="3" id="KW-1185">Reference proteome</keyword>
<dbReference type="Gene3D" id="2.60.120.330">
    <property type="entry name" value="B-lactam Antibiotic, Isopenicillin N Synthase, Chain"/>
    <property type="match status" value="1"/>
</dbReference>
<dbReference type="PROSITE" id="PS51471">
    <property type="entry name" value="FE2OG_OXY"/>
    <property type="match status" value="1"/>
</dbReference>
<name>A0A6S7IEF6_PARCT</name>
<dbReference type="GO" id="GO:0046872">
    <property type="term" value="F:metal ion binding"/>
    <property type="evidence" value="ECO:0007669"/>
    <property type="project" value="UniProtKB-KW"/>
</dbReference>
<dbReference type="InterPro" id="IPR026992">
    <property type="entry name" value="DIOX_N"/>
</dbReference>
<reference evidence="2" key="1">
    <citation type="submission" date="2020-04" db="EMBL/GenBank/DDBJ databases">
        <authorList>
            <person name="Alioto T."/>
            <person name="Alioto T."/>
            <person name="Gomez Garrido J."/>
        </authorList>
    </citation>
    <scope>NUCLEOTIDE SEQUENCE</scope>
    <source>
        <strain evidence="2">A484AB</strain>
    </source>
</reference>
<dbReference type="EMBL" id="CACRXK020008344">
    <property type="protein sequence ID" value="CAB4014530.1"/>
    <property type="molecule type" value="Genomic_DNA"/>
</dbReference>
<evidence type="ECO:0000313" key="2">
    <source>
        <dbReference type="EMBL" id="CAB4014530.1"/>
    </source>
</evidence>
<dbReference type="InterPro" id="IPR005123">
    <property type="entry name" value="Oxoglu/Fe-dep_dioxygenase_dom"/>
</dbReference>
<comment type="similarity">
    <text evidence="1">Belongs to the iron/ascorbate-dependent oxidoreductase family.</text>
</comment>
<keyword evidence="1" id="KW-0408">Iron</keyword>
<dbReference type="Pfam" id="PF03171">
    <property type="entry name" value="2OG-FeII_Oxy"/>
    <property type="match status" value="1"/>
</dbReference>
<gene>
    <name evidence="2" type="ORF">PACLA_8A059452</name>
</gene>
<dbReference type="Pfam" id="PF14226">
    <property type="entry name" value="DIOX_N"/>
    <property type="match status" value="1"/>
</dbReference>
<dbReference type="AlphaFoldDB" id="A0A6S7IEF6"/>
<dbReference type="InterPro" id="IPR044861">
    <property type="entry name" value="IPNS-like_FE2OG_OXY"/>
</dbReference>
<evidence type="ECO:0000313" key="3">
    <source>
        <dbReference type="Proteomes" id="UP001152795"/>
    </source>
</evidence>
<dbReference type="SUPFAM" id="SSF51197">
    <property type="entry name" value="Clavaminate synthase-like"/>
    <property type="match status" value="1"/>
</dbReference>